<gene>
    <name evidence="1" type="ORF">PanWU01x14_355910</name>
</gene>
<keyword evidence="2" id="KW-1185">Reference proteome</keyword>
<dbReference type="EMBL" id="JXTB01000760">
    <property type="protein sequence ID" value="PON33047.1"/>
    <property type="molecule type" value="Genomic_DNA"/>
</dbReference>
<evidence type="ECO:0000313" key="1">
    <source>
        <dbReference type="EMBL" id="PON33047.1"/>
    </source>
</evidence>
<organism evidence="1 2">
    <name type="scientific">Parasponia andersonii</name>
    <name type="common">Sponia andersonii</name>
    <dbReference type="NCBI Taxonomy" id="3476"/>
    <lineage>
        <taxon>Eukaryota</taxon>
        <taxon>Viridiplantae</taxon>
        <taxon>Streptophyta</taxon>
        <taxon>Embryophyta</taxon>
        <taxon>Tracheophyta</taxon>
        <taxon>Spermatophyta</taxon>
        <taxon>Magnoliopsida</taxon>
        <taxon>eudicotyledons</taxon>
        <taxon>Gunneridae</taxon>
        <taxon>Pentapetalae</taxon>
        <taxon>rosids</taxon>
        <taxon>fabids</taxon>
        <taxon>Rosales</taxon>
        <taxon>Cannabaceae</taxon>
        <taxon>Parasponia</taxon>
    </lineage>
</organism>
<sequence>MEHGTLKLKRSLVKVPVNELNQLNQPSFITDALIGLNEQNVSFSYHILHFEPPACYMVPPRL</sequence>
<evidence type="ECO:0000313" key="2">
    <source>
        <dbReference type="Proteomes" id="UP000237105"/>
    </source>
</evidence>
<dbReference type="AlphaFoldDB" id="A0A2P5A934"/>
<proteinExistence type="predicted"/>
<protein>
    <submittedName>
        <fullName evidence="1">Uncharacterized protein</fullName>
    </submittedName>
</protein>
<name>A0A2P5A934_PARAD</name>
<accession>A0A2P5A934</accession>
<reference evidence="2" key="1">
    <citation type="submission" date="2016-06" db="EMBL/GenBank/DDBJ databases">
        <title>Parallel loss of symbiosis genes in relatives of nitrogen-fixing non-legume Parasponia.</title>
        <authorList>
            <person name="Van Velzen R."/>
            <person name="Holmer R."/>
            <person name="Bu F."/>
            <person name="Rutten L."/>
            <person name="Van Zeijl A."/>
            <person name="Liu W."/>
            <person name="Santuari L."/>
            <person name="Cao Q."/>
            <person name="Sharma T."/>
            <person name="Shen D."/>
            <person name="Roswanjaya Y."/>
            <person name="Wardhani T."/>
            <person name="Kalhor M.S."/>
            <person name="Jansen J."/>
            <person name="Van den Hoogen J."/>
            <person name="Gungor B."/>
            <person name="Hartog M."/>
            <person name="Hontelez J."/>
            <person name="Verver J."/>
            <person name="Yang W.-C."/>
            <person name="Schijlen E."/>
            <person name="Repin R."/>
            <person name="Schilthuizen M."/>
            <person name="Schranz E."/>
            <person name="Heidstra R."/>
            <person name="Miyata K."/>
            <person name="Fedorova E."/>
            <person name="Kohlen W."/>
            <person name="Bisseling T."/>
            <person name="Smit S."/>
            <person name="Geurts R."/>
        </authorList>
    </citation>
    <scope>NUCLEOTIDE SEQUENCE [LARGE SCALE GENOMIC DNA]</scope>
    <source>
        <strain evidence="2">cv. WU1-14</strain>
    </source>
</reference>
<comment type="caution">
    <text evidence="1">The sequence shown here is derived from an EMBL/GenBank/DDBJ whole genome shotgun (WGS) entry which is preliminary data.</text>
</comment>
<dbReference type="Proteomes" id="UP000237105">
    <property type="component" value="Unassembled WGS sequence"/>
</dbReference>